<dbReference type="STRING" id="1108595.BKX93_21600"/>
<dbReference type="KEGG" id="cvc:BKX93_21600"/>
<protein>
    <submittedName>
        <fullName evidence="2">Uncharacterized protein</fullName>
    </submittedName>
</protein>
<dbReference type="InterPro" id="IPR036280">
    <property type="entry name" value="Multihaem_cyt_sf"/>
</dbReference>
<feature type="signal peptide" evidence="1">
    <location>
        <begin position="1"/>
        <end position="20"/>
    </location>
</feature>
<organism evidence="2 3">
    <name type="scientific">Chromobacterium vaccinii</name>
    <dbReference type="NCBI Taxonomy" id="1108595"/>
    <lineage>
        <taxon>Bacteria</taxon>
        <taxon>Pseudomonadati</taxon>
        <taxon>Pseudomonadota</taxon>
        <taxon>Betaproteobacteria</taxon>
        <taxon>Neisseriales</taxon>
        <taxon>Chromobacteriaceae</taxon>
        <taxon>Chromobacterium</taxon>
    </lineage>
</organism>
<accession>A0A1D9LMH8</accession>
<dbReference type="GeneID" id="68843795"/>
<evidence type="ECO:0000313" key="3">
    <source>
        <dbReference type="Proteomes" id="UP000178776"/>
    </source>
</evidence>
<dbReference type="AlphaFoldDB" id="A0A1D9LMH8"/>
<dbReference type="Proteomes" id="UP000178776">
    <property type="component" value="Chromosome"/>
</dbReference>
<reference evidence="2 3" key="1">
    <citation type="submission" date="2016-10" db="EMBL/GenBank/DDBJ databases">
        <title>Chromobacterium muskegensis sp. nov., an insecticidal bacterium isolated from Sphagnum bogs.</title>
        <authorList>
            <person name="Sparks M.E."/>
            <person name="Blackburn M.B."/>
            <person name="Gundersen-Rindal D.E."/>
            <person name="Mitchell A."/>
            <person name="Farrar R."/>
            <person name="Kuhar D."/>
        </authorList>
    </citation>
    <scope>NUCLEOTIDE SEQUENCE [LARGE SCALE GENOMIC DNA]</scope>
    <source>
        <strain evidence="2 3">21-1</strain>
    </source>
</reference>
<gene>
    <name evidence="2" type="ORF">BKX93_21600</name>
</gene>
<name>A0A1D9LMH8_9NEIS</name>
<evidence type="ECO:0000313" key="2">
    <source>
        <dbReference type="EMBL" id="AOZ52343.1"/>
    </source>
</evidence>
<feature type="chain" id="PRO_5009443314" evidence="1">
    <location>
        <begin position="21"/>
        <end position="181"/>
    </location>
</feature>
<sequence length="181" mass="19801">MKISIVLCWALGAWLPAAWAAGDPAASRQAFGDVARVLQSPRCLNCHTVTDFPRQGDDRHPHQQMIKRGLADMGHPSLMCLACHQTANSADGAVPGAPNWHLAPLSMGWEGLSAGQMCRRLVDKSRNGNRDVPALVAHMTTDPLVQWAWHPGGRRTLPPLSQNDFHDAVRRWADTGAYCPK</sequence>
<dbReference type="SUPFAM" id="SSF48695">
    <property type="entry name" value="Multiheme cytochromes"/>
    <property type="match status" value="1"/>
</dbReference>
<dbReference type="RefSeq" id="WP_070981311.1">
    <property type="nucleotide sequence ID" value="NZ_CP017707.1"/>
</dbReference>
<keyword evidence="1" id="KW-0732">Signal</keyword>
<evidence type="ECO:0000256" key="1">
    <source>
        <dbReference type="SAM" id="SignalP"/>
    </source>
</evidence>
<dbReference type="EMBL" id="CP017707">
    <property type="protein sequence ID" value="AOZ52343.1"/>
    <property type="molecule type" value="Genomic_DNA"/>
</dbReference>
<proteinExistence type="predicted"/>